<dbReference type="SUPFAM" id="SSF52467">
    <property type="entry name" value="DHS-like NAD/FAD-binding domain"/>
    <property type="match status" value="1"/>
</dbReference>
<dbReference type="InterPro" id="IPR029035">
    <property type="entry name" value="DHS-like_NAD/FAD-binding_dom"/>
</dbReference>
<dbReference type="Gene3D" id="3.30.1600.10">
    <property type="entry name" value="SIR2/SIRT2 'Small Domain"/>
    <property type="match status" value="1"/>
</dbReference>
<dbReference type="GO" id="GO:0017136">
    <property type="term" value="F:histone deacetylase activity, NAD-dependent"/>
    <property type="evidence" value="ECO:0007669"/>
    <property type="project" value="TreeGrafter"/>
</dbReference>
<keyword evidence="7" id="KW-1185">Reference proteome</keyword>
<dbReference type="EMBL" id="CP045798">
    <property type="protein sequence ID" value="QNB48244.1"/>
    <property type="molecule type" value="Genomic_DNA"/>
</dbReference>
<dbReference type="PROSITE" id="PS50305">
    <property type="entry name" value="SIRTUIN"/>
    <property type="match status" value="1"/>
</dbReference>
<protein>
    <recommendedName>
        <fullName evidence="1">protein acetyllysine N-acetyltransferase</fullName>
        <ecNumber evidence="1">2.3.1.286</ecNumber>
    </recommendedName>
</protein>
<dbReference type="InterPro" id="IPR026591">
    <property type="entry name" value="Sirtuin_cat_small_dom_sf"/>
</dbReference>
<keyword evidence="4" id="KW-0862">Zinc</keyword>
<reference evidence="6 7" key="1">
    <citation type="journal article" date="2019" name="Front. Microbiol.">
        <title>Thermoanaerosceptrum fracticalcis gen. nov. sp. nov., a Novel Fumarate-Fermenting Microorganism From a Deep Fractured Carbonate Aquifer of the US Great Basin.</title>
        <authorList>
            <person name="Hamilton-Brehm S.D."/>
            <person name="Stewart L.E."/>
            <person name="Zavarin M."/>
            <person name="Caldwell M."/>
            <person name="Lawson P.A."/>
            <person name="Onstott T.C."/>
            <person name="Grzymski J."/>
            <person name="Neveux I."/>
            <person name="Lollar B.S."/>
            <person name="Russell C.E."/>
            <person name="Moser D.P."/>
        </authorList>
    </citation>
    <scope>NUCLEOTIDE SEQUENCE [LARGE SCALE GENOMIC DNA]</scope>
    <source>
        <strain evidence="6 7">DRI-13</strain>
    </source>
</reference>
<dbReference type="Pfam" id="PF02146">
    <property type="entry name" value="SIR2"/>
    <property type="match status" value="1"/>
</dbReference>
<dbReference type="PANTHER" id="PTHR11085:SF11">
    <property type="entry name" value="NAD-DEPENDENT PROTEIN DEACETYLASE"/>
    <property type="match status" value="1"/>
</dbReference>
<name>A0A7G6E840_THEFR</name>
<dbReference type="InterPro" id="IPR003000">
    <property type="entry name" value="Sirtuin"/>
</dbReference>
<feature type="active site" description="Proton acceptor" evidence="4">
    <location>
        <position position="131"/>
    </location>
</feature>
<gene>
    <name evidence="6" type="ORF">BR63_01355</name>
</gene>
<sequence length="259" mass="28333">MFILTSCGKKGGEVLSIETIASWWVDAGYRVVLTGAGMSTESGLPDFRSPKGLWKEKDPRKLASISALFANPGEFYEFYRMRLAGLNKAEPHKGHLVLAQLQKERLLNAIITQNVDGLHQKAGAVRVIELHGNLGEAVCLDCGEKYSSKALEEKDFPTCRACGGKLKPGVVLFGETLPSEALRQADMETRRAKLFVVIGSSLEVSPANYFPLLARDVGARLAFINLEPTDMDDQAHLVIRGKAGEVLEELYAKIKSLSV</sequence>
<dbReference type="Gene3D" id="3.40.50.1220">
    <property type="entry name" value="TPP-binding domain"/>
    <property type="match status" value="1"/>
</dbReference>
<feature type="binding site" evidence="4">
    <location>
        <position position="159"/>
    </location>
    <ligand>
        <name>Zn(2+)</name>
        <dbReference type="ChEBI" id="CHEBI:29105"/>
    </ligand>
</feature>
<evidence type="ECO:0000313" key="7">
    <source>
        <dbReference type="Proteomes" id="UP000515847"/>
    </source>
</evidence>
<dbReference type="InterPro" id="IPR050134">
    <property type="entry name" value="NAD-dep_sirtuin_deacylases"/>
</dbReference>
<evidence type="ECO:0000259" key="5">
    <source>
        <dbReference type="PROSITE" id="PS50305"/>
    </source>
</evidence>
<proteinExistence type="predicted"/>
<feature type="binding site" evidence="4">
    <location>
        <position position="139"/>
    </location>
    <ligand>
        <name>Zn(2+)</name>
        <dbReference type="ChEBI" id="CHEBI:29105"/>
    </ligand>
</feature>
<feature type="binding site" evidence="4">
    <location>
        <position position="162"/>
    </location>
    <ligand>
        <name>Zn(2+)</name>
        <dbReference type="ChEBI" id="CHEBI:29105"/>
    </ligand>
</feature>
<keyword evidence="3" id="KW-0520">NAD</keyword>
<dbReference type="GO" id="GO:0070403">
    <property type="term" value="F:NAD+ binding"/>
    <property type="evidence" value="ECO:0007669"/>
    <property type="project" value="InterPro"/>
</dbReference>
<evidence type="ECO:0000256" key="3">
    <source>
        <dbReference type="ARBA" id="ARBA00023027"/>
    </source>
</evidence>
<evidence type="ECO:0000256" key="4">
    <source>
        <dbReference type="PROSITE-ProRule" id="PRU00236"/>
    </source>
</evidence>
<dbReference type="InterPro" id="IPR026590">
    <property type="entry name" value="Ssirtuin_cat_dom"/>
</dbReference>
<dbReference type="NCBIfam" id="NF001753">
    <property type="entry name" value="PRK00481.1-3"/>
    <property type="match status" value="1"/>
</dbReference>
<dbReference type="OrthoDB" id="9800582at2"/>
<evidence type="ECO:0000256" key="1">
    <source>
        <dbReference type="ARBA" id="ARBA00012928"/>
    </source>
</evidence>
<dbReference type="GO" id="GO:0046872">
    <property type="term" value="F:metal ion binding"/>
    <property type="evidence" value="ECO:0007669"/>
    <property type="project" value="UniProtKB-KW"/>
</dbReference>
<dbReference type="AlphaFoldDB" id="A0A7G6E840"/>
<evidence type="ECO:0000256" key="2">
    <source>
        <dbReference type="ARBA" id="ARBA00022679"/>
    </source>
</evidence>
<keyword evidence="4" id="KW-0479">Metal-binding</keyword>
<keyword evidence="2" id="KW-0808">Transferase</keyword>
<feature type="binding site" evidence="4">
    <location>
        <position position="142"/>
    </location>
    <ligand>
        <name>Zn(2+)</name>
        <dbReference type="ChEBI" id="CHEBI:29105"/>
    </ligand>
</feature>
<dbReference type="Proteomes" id="UP000515847">
    <property type="component" value="Chromosome"/>
</dbReference>
<dbReference type="EC" id="2.3.1.286" evidence="1"/>
<dbReference type="PANTHER" id="PTHR11085">
    <property type="entry name" value="NAD-DEPENDENT PROTEIN DEACYLASE SIRTUIN-5, MITOCHONDRIAL-RELATED"/>
    <property type="match status" value="1"/>
</dbReference>
<feature type="domain" description="Deacetylase sirtuin-type" evidence="5">
    <location>
        <begin position="10"/>
        <end position="259"/>
    </location>
</feature>
<dbReference type="KEGG" id="tfr:BR63_01355"/>
<accession>A0A7G6E840</accession>
<evidence type="ECO:0000313" key="6">
    <source>
        <dbReference type="EMBL" id="QNB48244.1"/>
    </source>
</evidence>
<organism evidence="6 7">
    <name type="scientific">Thermanaerosceptrum fracticalcis</name>
    <dbReference type="NCBI Taxonomy" id="1712410"/>
    <lineage>
        <taxon>Bacteria</taxon>
        <taxon>Bacillati</taxon>
        <taxon>Bacillota</taxon>
        <taxon>Clostridia</taxon>
        <taxon>Eubacteriales</taxon>
        <taxon>Peptococcaceae</taxon>
        <taxon>Thermanaerosceptrum</taxon>
    </lineage>
</organism>